<dbReference type="InterPro" id="IPR019814">
    <property type="entry name" value="Translation_initiation_fac_3_N"/>
</dbReference>
<dbReference type="STRING" id="34097.SAMN02745150_00398"/>
<organism evidence="10 11">
    <name type="scientific">Brevinema andersonii</name>
    <dbReference type="NCBI Taxonomy" id="34097"/>
    <lineage>
        <taxon>Bacteria</taxon>
        <taxon>Pseudomonadati</taxon>
        <taxon>Spirochaetota</taxon>
        <taxon>Spirochaetia</taxon>
        <taxon>Brevinematales</taxon>
        <taxon>Brevinemataceae</taxon>
        <taxon>Brevinema</taxon>
    </lineage>
</organism>
<dbReference type="PROSITE" id="PS00938">
    <property type="entry name" value="IF3"/>
    <property type="match status" value="1"/>
</dbReference>
<dbReference type="InterPro" id="IPR036787">
    <property type="entry name" value="T_IF-3_N_sf"/>
</dbReference>
<dbReference type="Gene3D" id="3.10.20.80">
    <property type="entry name" value="Translation initiation factor 3 (IF-3), N-terminal domain"/>
    <property type="match status" value="1"/>
</dbReference>
<evidence type="ECO:0000313" key="10">
    <source>
        <dbReference type="EMBL" id="SFB71064.1"/>
    </source>
</evidence>
<evidence type="ECO:0000256" key="3">
    <source>
        <dbReference type="ARBA" id="ARBA00022540"/>
    </source>
</evidence>
<evidence type="ECO:0000256" key="2">
    <source>
        <dbReference type="ARBA" id="ARBA00022490"/>
    </source>
</evidence>
<dbReference type="GO" id="GO:0032790">
    <property type="term" value="P:ribosome disassembly"/>
    <property type="evidence" value="ECO:0007669"/>
    <property type="project" value="TreeGrafter"/>
</dbReference>
<dbReference type="Pfam" id="PF00707">
    <property type="entry name" value="IF3_C"/>
    <property type="match status" value="1"/>
</dbReference>
<dbReference type="FunFam" id="3.10.20.80:FF:000001">
    <property type="entry name" value="Translation initiation factor IF-3"/>
    <property type="match status" value="1"/>
</dbReference>
<dbReference type="HAMAP" id="MF_00080">
    <property type="entry name" value="IF_3"/>
    <property type="match status" value="1"/>
</dbReference>
<keyword evidence="3 5" id="KW-0396">Initiation factor</keyword>
<feature type="domain" description="Translation initiation factor 3 C-terminal" evidence="8">
    <location>
        <begin position="88"/>
        <end position="171"/>
    </location>
</feature>
<evidence type="ECO:0000313" key="11">
    <source>
        <dbReference type="Proteomes" id="UP000240042"/>
    </source>
</evidence>
<dbReference type="Proteomes" id="UP000240042">
    <property type="component" value="Unassembled WGS sequence"/>
</dbReference>
<comment type="subunit">
    <text evidence="5 7">Monomer.</text>
</comment>
<dbReference type="PANTHER" id="PTHR10938:SF0">
    <property type="entry name" value="TRANSLATION INITIATION FACTOR IF-3, MITOCHONDRIAL"/>
    <property type="match status" value="1"/>
</dbReference>
<name>A0A1I1D8D1_BREAD</name>
<dbReference type="InterPro" id="IPR019815">
    <property type="entry name" value="Translation_initiation_fac_3_C"/>
</dbReference>
<evidence type="ECO:0000256" key="4">
    <source>
        <dbReference type="ARBA" id="ARBA00022917"/>
    </source>
</evidence>
<dbReference type="InterPro" id="IPR036788">
    <property type="entry name" value="T_IF-3_C_sf"/>
</dbReference>
<comment type="function">
    <text evidence="5 7">IF-3 binds to the 30S ribosomal subunit and shifts the equilibrium between 70S ribosomes and their 50S and 30S subunits in favor of the free subunits, thus enhancing the availability of 30S subunits on which protein synthesis initiation begins.</text>
</comment>
<dbReference type="PANTHER" id="PTHR10938">
    <property type="entry name" value="TRANSLATION INITIATION FACTOR IF-3"/>
    <property type="match status" value="1"/>
</dbReference>
<evidence type="ECO:0000256" key="5">
    <source>
        <dbReference type="HAMAP-Rule" id="MF_00080"/>
    </source>
</evidence>
<evidence type="ECO:0000259" key="9">
    <source>
        <dbReference type="Pfam" id="PF05198"/>
    </source>
</evidence>
<sequence length="186" mass="21284">MKRSENRDQTNINDQIKAPELRVLGPEGEPLGIMSLEQALAKADDFELDLVEISPTANPPVARIVNYGKFLYQKEKKLKEAQKNQKTVEMKEIKFGPYIDSHDFDYRMKRILEFIKKGDKVKVSIRFRGREMSHTSVGFDIIDRILAQMGDAVVEKPAKLEGRQILMVLTPPKSQTPQKKLAKESQ</sequence>
<dbReference type="OrthoDB" id="9806014at2"/>
<dbReference type="SUPFAM" id="SSF55200">
    <property type="entry name" value="Translation initiation factor IF3, C-terminal domain"/>
    <property type="match status" value="1"/>
</dbReference>
<evidence type="ECO:0000256" key="6">
    <source>
        <dbReference type="NCBIfam" id="TIGR00168"/>
    </source>
</evidence>
<dbReference type="EMBL" id="FOKY01000001">
    <property type="protein sequence ID" value="SFB71064.1"/>
    <property type="molecule type" value="Genomic_DNA"/>
</dbReference>
<dbReference type="FunFam" id="3.30.110.10:FF:000001">
    <property type="entry name" value="Translation initiation factor IF-3"/>
    <property type="match status" value="1"/>
</dbReference>
<accession>A0A1I1D8D1</accession>
<dbReference type="Gene3D" id="3.30.110.10">
    <property type="entry name" value="Translation initiation factor 3 (IF-3), C-terminal domain"/>
    <property type="match status" value="1"/>
</dbReference>
<evidence type="ECO:0000256" key="1">
    <source>
        <dbReference type="ARBA" id="ARBA00005439"/>
    </source>
</evidence>
<reference evidence="11" key="1">
    <citation type="submission" date="2016-10" db="EMBL/GenBank/DDBJ databases">
        <authorList>
            <person name="Varghese N."/>
            <person name="Submissions S."/>
        </authorList>
    </citation>
    <scope>NUCLEOTIDE SEQUENCE [LARGE SCALE GENOMIC DNA]</scope>
    <source>
        <strain evidence="11">ATCC 43811</strain>
    </source>
</reference>
<dbReference type="SUPFAM" id="SSF54364">
    <property type="entry name" value="Translation initiation factor IF3, N-terminal domain"/>
    <property type="match status" value="1"/>
</dbReference>
<dbReference type="GO" id="GO:0043022">
    <property type="term" value="F:ribosome binding"/>
    <property type="evidence" value="ECO:0007669"/>
    <property type="project" value="UniProtKB-ARBA"/>
</dbReference>
<dbReference type="RefSeq" id="WP_092317901.1">
    <property type="nucleotide sequence ID" value="NZ_FOKY01000001.1"/>
</dbReference>
<evidence type="ECO:0000256" key="7">
    <source>
        <dbReference type="RuleBase" id="RU000646"/>
    </source>
</evidence>
<evidence type="ECO:0000259" key="8">
    <source>
        <dbReference type="Pfam" id="PF00707"/>
    </source>
</evidence>
<keyword evidence="4 5" id="KW-0648">Protein biosynthesis</keyword>
<dbReference type="GO" id="GO:0005829">
    <property type="term" value="C:cytosol"/>
    <property type="evidence" value="ECO:0007669"/>
    <property type="project" value="TreeGrafter"/>
</dbReference>
<dbReference type="NCBIfam" id="TIGR00168">
    <property type="entry name" value="infC"/>
    <property type="match status" value="1"/>
</dbReference>
<dbReference type="Pfam" id="PF05198">
    <property type="entry name" value="IF3_N"/>
    <property type="match status" value="1"/>
</dbReference>
<dbReference type="AlphaFoldDB" id="A0A1I1D8D1"/>
<gene>
    <name evidence="5" type="primary">infC</name>
    <name evidence="10" type="ORF">SAMN02745150_00398</name>
</gene>
<keyword evidence="11" id="KW-1185">Reference proteome</keyword>
<keyword evidence="2 5" id="KW-0963">Cytoplasm</keyword>
<dbReference type="GO" id="GO:0016020">
    <property type="term" value="C:membrane"/>
    <property type="evidence" value="ECO:0007669"/>
    <property type="project" value="TreeGrafter"/>
</dbReference>
<comment type="similarity">
    <text evidence="1 5 7">Belongs to the IF-3 family.</text>
</comment>
<feature type="domain" description="Translation initiation factor 3 N-terminal" evidence="9">
    <location>
        <begin position="12"/>
        <end position="81"/>
    </location>
</feature>
<protein>
    <recommendedName>
        <fullName evidence="5 6">Translation initiation factor IF-3</fullName>
    </recommendedName>
</protein>
<proteinExistence type="inferred from homology"/>
<dbReference type="GO" id="GO:0003743">
    <property type="term" value="F:translation initiation factor activity"/>
    <property type="evidence" value="ECO:0007669"/>
    <property type="project" value="UniProtKB-UniRule"/>
</dbReference>
<dbReference type="InterPro" id="IPR019813">
    <property type="entry name" value="Translation_initiation_fac3_CS"/>
</dbReference>
<comment type="subcellular location">
    <subcellularLocation>
        <location evidence="5 7">Cytoplasm</location>
    </subcellularLocation>
</comment>
<dbReference type="InterPro" id="IPR001288">
    <property type="entry name" value="Translation_initiation_fac_3"/>
</dbReference>